<dbReference type="InterPro" id="IPR029044">
    <property type="entry name" value="Nucleotide-diphossugar_trans"/>
</dbReference>
<dbReference type="Gene3D" id="3.90.550.10">
    <property type="entry name" value="Spore Coat Polysaccharide Biosynthesis Protein SpsA, Chain A"/>
    <property type="match status" value="1"/>
</dbReference>
<dbReference type="PANTHER" id="PTHR36529">
    <property type="entry name" value="SLL1095 PROTEIN"/>
    <property type="match status" value="1"/>
</dbReference>
<sequence>MTPTLFIFAKAPMLGKVKTRLAADTGHVHARRIYRAMTAKILREMQDPRWQTVLYVTPDNHITESFGGLWPHNMLRFAQRGGGLSARSARIFAEKGPVITIGTDIPSMKRRDIAAGFRALKRHDAVVGPAADGGFWLLGLNAPARPDLFEDIRWSHAETRADMCAAIKGTTALLRTREDVDDAASYGRFKASRVSP</sequence>
<protein>
    <submittedName>
        <fullName evidence="1">Glycosyltransferase</fullName>
    </submittedName>
</protein>
<dbReference type="AlphaFoldDB" id="A0A7C3CBM9"/>
<dbReference type="Proteomes" id="UP000886042">
    <property type="component" value="Unassembled WGS sequence"/>
</dbReference>
<dbReference type="SUPFAM" id="SSF53448">
    <property type="entry name" value="Nucleotide-diphospho-sugar transferases"/>
    <property type="match status" value="1"/>
</dbReference>
<reference evidence="1" key="1">
    <citation type="journal article" date="2020" name="mSystems">
        <title>Genome- and Community-Level Interaction Insights into Carbon Utilization and Element Cycling Functions of Hydrothermarchaeota in Hydrothermal Sediment.</title>
        <authorList>
            <person name="Zhou Z."/>
            <person name="Liu Y."/>
            <person name="Xu W."/>
            <person name="Pan J."/>
            <person name="Luo Z.H."/>
            <person name="Li M."/>
        </authorList>
    </citation>
    <scope>NUCLEOTIDE SEQUENCE [LARGE SCALE GENOMIC DNA]</scope>
    <source>
        <strain evidence="1">HyVt-489</strain>
    </source>
</reference>
<evidence type="ECO:0000313" key="1">
    <source>
        <dbReference type="EMBL" id="HFB54625.1"/>
    </source>
</evidence>
<organism evidence="1">
    <name type="scientific">Hellea balneolensis</name>
    <dbReference type="NCBI Taxonomy" id="287478"/>
    <lineage>
        <taxon>Bacteria</taxon>
        <taxon>Pseudomonadati</taxon>
        <taxon>Pseudomonadota</taxon>
        <taxon>Alphaproteobacteria</taxon>
        <taxon>Maricaulales</taxon>
        <taxon>Robiginitomaculaceae</taxon>
        <taxon>Hellea</taxon>
    </lineage>
</organism>
<accession>A0A7C3CBM9</accession>
<gene>
    <name evidence="1" type="ORF">ENJ46_01770</name>
</gene>
<comment type="caution">
    <text evidence="1">The sequence shown here is derived from an EMBL/GenBank/DDBJ whole genome shotgun (WGS) entry which is preliminary data.</text>
</comment>
<dbReference type="Pfam" id="PF09837">
    <property type="entry name" value="DUF2064"/>
    <property type="match status" value="1"/>
</dbReference>
<dbReference type="EMBL" id="DRMN01000119">
    <property type="protein sequence ID" value="HFB54625.1"/>
    <property type="molecule type" value="Genomic_DNA"/>
</dbReference>
<dbReference type="InterPro" id="IPR018641">
    <property type="entry name" value="Trfase_1_rSAM/seldom-assoc"/>
</dbReference>
<dbReference type="NCBIfam" id="TIGR04282">
    <property type="entry name" value="glyco_like_cofC"/>
    <property type="match status" value="1"/>
</dbReference>
<name>A0A7C3CBM9_9PROT</name>
<dbReference type="PANTHER" id="PTHR36529:SF1">
    <property type="entry name" value="GLYCOSYLTRANSFERASE"/>
    <property type="match status" value="1"/>
</dbReference>
<proteinExistence type="predicted"/>